<dbReference type="InterPro" id="IPR031053">
    <property type="entry name" value="ALC1"/>
</dbReference>
<organism evidence="7">
    <name type="scientific">Onchocerca flexuosa</name>
    <dbReference type="NCBI Taxonomy" id="387005"/>
    <lineage>
        <taxon>Eukaryota</taxon>
        <taxon>Metazoa</taxon>
        <taxon>Ecdysozoa</taxon>
        <taxon>Nematoda</taxon>
        <taxon>Chromadorea</taxon>
        <taxon>Rhabditida</taxon>
        <taxon>Spirurina</taxon>
        <taxon>Spiruromorpha</taxon>
        <taxon>Filarioidea</taxon>
        <taxon>Onchocercidae</taxon>
        <taxon>Onchocerca</taxon>
    </lineage>
</organism>
<dbReference type="AlphaFoldDB" id="A0A183HGA6"/>
<keyword evidence="6" id="KW-1185">Reference proteome</keyword>
<dbReference type="Gene3D" id="3.40.50.300">
    <property type="entry name" value="P-loop containing nucleotide triphosphate hydrolases"/>
    <property type="match status" value="1"/>
</dbReference>
<reference evidence="5 6" key="2">
    <citation type="submission" date="2018-11" db="EMBL/GenBank/DDBJ databases">
        <authorList>
            <consortium name="Pathogen Informatics"/>
        </authorList>
    </citation>
    <scope>NUCLEOTIDE SEQUENCE [LARGE SCALE GENOMIC DNA]</scope>
</reference>
<dbReference type="SMART" id="SM00490">
    <property type="entry name" value="HELICc"/>
    <property type="match status" value="1"/>
</dbReference>
<dbReference type="GO" id="GO:0006338">
    <property type="term" value="P:chromatin remodeling"/>
    <property type="evidence" value="ECO:0007669"/>
    <property type="project" value="InterPro"/>
</dbReference>
<dbReference type="Proteomes" id="UP000267606">
    <property type="component" value="Unassembled WGS sequence"/>
</dbReference>
<evidence type="ECO:0000259" key="4">
    <source>
        <dbReference type="PROSITE" id="PS51194"/>
    </source>
</evidence>
<evidence type="ECO:0000313" key="5">
    <source>
        <dbReference type="EMBL" id="VDO46797.1"/>
    </source>
</evidence>
<reference evidence="7" key="1">
    <citation type="submission" date="2016-06" db="UniProtKB">
        <authorList>
            <consortium name="WormBaseParasite"/>
        </authorList>
    </citation>
    <scope>IDENTIFICATION</scope>
</reference>
<dbReference type="GO" id="GO:0006281">
    <property type="term" value="P:DNA repair"/>
    <property type="evidence" value="ECO:0007669"/>
    <property type="project" value="InterPro"/>
</dbReference>
<dbReference type="GO" id="GO:0005524">
    <property type="term" value="F:ATP binding"/>
    <property type="evidence" value="ECO:0007669"/>
    <property type="project" value="UniProtKB-KW"/>
</dbReference>
<dbReference type="STRING" id="387005.A0A183HGA6"/>
<feature type="domain" description="Helicase C-terminal" evidence="4">
    <location>
        <begin position="43"/>
        <end position="214"/>
    </location>
</feature>
<dbReference type="SUPFAM" id="SSF52540">
    <property type="entry name" value="P-loop containing nucleoside triphosphate hydrolases"/>
    <property type="match status" value="1"/>
</dbReference>
<dbReference type="CDD" id="cd18793">
    <property type="entry name" value="SF2_C_SNF"/>
    <property type="match status" value="1"/>
</dbReference>
<protein>
    <submittedName>
        <fullName evidence="7">Helicase C-terminal domain-containing protein</fullName>
    </submittedName>
</protein>
<keyword evidence="1" id="KW-0547">Nucleotide-binding</keyword>
<evidence type="ECO:0000313" key="6">
    <source>
        <dbReference type="Proteomes" id="UP000267606"/>
    </source>
</evidence>
<evidence type="ECO:0000256" key="3">
    <source>
        <dbReference type="ARBA" id="ARBA00022840"/>
    </source>
</evidence>
<dbReference type="InterPro" id="IPR049730">
    <property type="entry name" value="SNF2/RAD54-like_C"/>
</dbReference>
<keyword evidence="2" id="KW-0378">Hydrolase</keyword>
<sequence>MSLLNVLMQLRKCVAHPYLFDGIEPEPFKEGDHLFKVSGKFFLLDRLLTFIAAKGHRVLIFSQMTRLLDIVQDYLVYKGYNYQRLDGSVRAEERFAAINRFQANSDIFCFLLSTRAGGVGLNLTAADTVIFLDSDFNPQSDIQAAARCHRIGQMKFVLGNIFLPVKIIRLVARYTVEDMIQCRAARKLQLAQEILEEKNETRKELTFAEISDLIVKGLNRLNNAKTDFEELNMEEIEKLVGGTDENNHWIHKGKEQIMSNESESTKEGNDVLENMYIFEGHDYKQDFAVLRNILGESKTIEIEGTSVGQSKYLKNFNLYSKY</sequence>
<dbReference type="Pfam" id="PF00271">
    <property type="entry name" value="Helicase_C"/>
    <property type="match status" value="1"/>
</dbReference>
<dbReference type="InterPro" id="IPR027417">
    <property type="entry name" value="P-loop_NTPase"/>
</dbReference>
<dbReference type="PANTHER" id="PTHR47157:SF1">
    <property type="entry name" value="CHROMODOMAIN-HELICASE-DNA-BINDING PROTEIN 1-LIKE"/>
    <property type="match status" value="1"/>
</dbReference>
<evidence type="ECO:0000256" key="2">
    <source>
        <dbReference type="ARBA" id="ARBA00022801"/>
    </source>
</evidence>
<gene>
    <name evidence="5" type="ORF">OFLC_LOCUS6519</name>
</gene>
<dbReference type="PROSITE" id="PS51194">
    <property type="entry name" value="HELICASE_CTER"/>
    <property type="match status" value="1"/>
</dbReference>
<dbReference type="GO" id="GO:0016787">
    <property type="term" value="F:hydrolase activity"/>
    <property type="evidence" value="ECO:0007669"/>
    <property type="project" value="UniProtKB-KW"/>
</dbReference>
<proteinExistence type="predicted"/>
<dbReference type="GO" id="GO:0003678">
    <property type="term" value="F:DNA helicase activity"/>
    <property type="evidence" value="ECO:0007669"/>
    <property type="project" value="InterPro"/>
</dbReference>
<dbReference type="WBParaSite" id="OFLC_0000651701-mRNA-1">
    <property type="protein sequence ID" value="OFLC_0000651701-mRNA-1"/>
    <property type="gene ID" value="OFLC_0000651701"/>
</dbReference>
<accession>A0A183HGA6</accession>
<keyword evidence="3" id="KW-0067">ATP-binding</keyword>
<dbReference type="PANTHER" id="PTHR47157">
    <property type="entry name" value="CHROMODOMAIN-HELICASE-DNA-BINDING PROTEIN 1-LIKE"/>
    <property type="match status" value="1"/>
</dbReference>
<dbReference type="EMBL" id="UZAJ01006236">
    <property type="protein sequence ID" value="VDO46797.1"/>
    <property type="molecule type" value="Genomic_DNA"/>
</dbReference>
<evidence type="ECO:0000313" key="7">
    <source>
        <dbReference type="WBParaSite" id="OFLC_0000651701-mRNA-1"/>
    </source>
</evidence>
<evidence type="ECO:0000256" key="1">
    <source>
        <dbReference type="ARBA" id="ARBA00022741"/>
    </source>
</evidence>
<name>A0A183HGA6_9BILA</name>
<dbReference type="InterPro" id="IPR001650">
    <property type="entry name" value="Helicase_C-like"/>
</dbReference>